<accession>A0A3B0A148</accession>
<dbReference type="EMBL" id="RBAN01000003">
    <property type="protein sequence ID" value="RKN54243.1"/>
    <property type="molecule type" value="Genomic_DNA"/>
</dbReference>
<feature type="region of interest" description="Disordered" evidence="1">
    <location>
        <begin position="1"/>
        <end position="21"/>
    </location>
</feature>
<evidence type="ECO:0000256" key="1">
    <source>
        <dbReference type="SAM" id="MobiDB-lite"/>
    </source>
</evidence>
<comment type="caution">
    <text evidence="2">The sequence shown here is derived from an EMBL/GenBank/DDBJ whole genome shotgun (WGS) entry which is preliminary data.</text>
</comment>
<dbReference type="AlphaFoldDB" id="A0A3B0A148"/>
<protein>
    <submittedName>
        <fullName evidence="2">Uncharacterized protein</fullName>
    </submittedName>
</protein>
<keyword evidence="3" id="KW-1185">Reference proteome</keyword>
<evidence type="ECO:0000313" key="2">
    <source>
        <dbReference type="EMBL" id="RKN54243.1"/>
    </source>
</evidence>
<sequence>MSPSSPPPTSRAPEVPNGRISERDLLAARLDLPAWRPGPGCPDEGARMVGEATRDGTNVLEGLAYGDVDGDGAAETVALVHCLLGTGGPAQVVAFDRNEAGEIVTMGRVVASSRDKPQWLVDVTVRADGLVRVQVADLAPGGGWPGEWSQRQWRGYRWEDGRFGQAEGPTSFPRNPYSVNVAVTAADLVLTENPDDGTRSGTVEVRIRNLDGRAADAVAVTLDLPAALAPDGDGWAGCGPDVGAYRPPLRCLTGRIAAGGNLTLRLGVRLPKGATFTAGRATVAAQGLGPGLDHLLETDLDDNQVTIGYR</sequence>
<proteinExistence type="predicted"/>
<name>A0A3B0A148_9ACTN</name>
<dbReference type="Proteomes" id="UP000279968">
    <property type="component" value="Unassembled WGS sequence"/>
</dbReference>
<feature type="compositionally biased region" description="Pro residues" evidence="1">
    <location>
        <begin position="1"/>
        <end position="10"/>
    </location>
</feature>
<gene>
    <name evidence="2" type="ORF">D7193_19710</name>
</gene>
<evidence type="ECO:0000313" key="3">
    <source>
        <dbReference type="Proteomes" id="UP000279968"/>
    </source>
</evidence>
<organism evidence="2 3">
    <name type="scientific">Micromonospora costi</name>
    <dbReference type="NCBI Taxonomy" id="1530042"/>
    <lineage>
        <taxon>Bacteria</taxon>
        <taxon>Bacillati</taxon>
        <taxon>Actinomycetota</taxon>
        <taxon>Actinomycetes</taxon>
        <taxon>Micromonosporales</taxon>
        <taxon>Micromonosporaceae</taxon>
        <taxon>Micromonospora</taxon>
    </lineage>
</organism>
<reference evidence="2 3" key="1">
    <citation type="journal article" date="2015" name="Int. J. Syst. Evol. Microbiol.">
        <title>Micromonospora costi sp. nov., isolated from a leaf of Costus speciosus.</title>
        <authorList>
            <person name="Thawai C."/>
        </authorList>
    </citation>
    <scope>NUCLEOTIDE SEQUENCE [LARGE SCALE GENOMIC DNA]</scope>
    <source>
        <strain evidence="2 3">CS1-12</strain>
    </source>
</reference>